<proteinExistence type="predicted"/>
<organism evidence="6 7">
    <name type="scientific">Trifolium subterraneum</name>
    <name type="common">Subterranean clover</name>
    <dbReference type="NCBI Taxonomy" id="3900"/>
    <lineage>
        <taxon>Eukaryota</taxon>
        <taxon>Viridiplantae</taxon>
        <taxon>Streptophyta</taxon>
        <taxon>Embryophyta</taxon>
        <taxon>Tracheophyta</taxon>
        <taxon>Spermatophyta</taxon>
        <taxon>Magnoliopsida</taxon>
        <taxon>eudicotyledons</taxon>
        <taxon>Gunneridae</taxon>
        <taxon>Pentapetalae</taxon>
        <taxon>rosids</taxon>
        <taxon>fabids</taxon>
        <taxon>Fabales</taxon>
        <taxon>Fabaceae</taxon>
        <taxon>Papilionoideae</taxon>
        <taxon>50 kb inversion clade</taxon>
        <taxon>NPAAA clade</taxon>
        <taxon>Hologalegina</taxon>
        <taxon>IRL clade</taxon>
        <taxon>Trifolieae</taxon>
        <taxon>Trifolium</taxon>
    </lineage>
</organism>
<name>A0A2Z6PPS3_TRISU</name>
<reference evidence="7" key="1">
    <citation type="journal article" date="2017" name="Front. Plant Sci.">
        <title>Climate Clever Clovers: New Paradigm to Reduce the Environmental Footprint of Ruminants by Breeding Low Methanogenic Forages Utilizing Haplotype Variation.</title>
        <authorList>
            <person name="Kaur P."/>
            <person name="Appels R."/>
            <person name="Bayer P.E."/>
            <person name="Keeble-Gagnere G."/>
            <person name="Wang J."/>
            <person name="Hirakawa H."/>
            <person name="Shirasawa K."/>
            <person name="Vercoe P."/>
            <person name="Stefanova K."/>
            <person name="Durmic Z."/>
            <person name="Nichols P."/>
            <person name="Revell C."/>
            <person name="Isobe S.N."/>
            <person name="Edwards D."/>
            <person name="Erskine W."/>
        </authorList>
    </citation>
    <scope>NUCLEOTIDE SEQUENCE [LARGE SCALE GENOMIC DNA]</scope>
    <source>
        <strain evidence="7">cv. Daliak</strain>
    </source>
</reference>
<keyword evidence="3" id="KW-0238">DNA-binding</keyword>
<keyword evidence="2" id="KW-0805">Transcription regulation</keyword>
<dbReference type="GO" id="GO:0003677">
    <property type="term" value="F:DNA binding"/>
    <property type="evidence" value="ECO:0007669"/>
    <property type="project" value="UniProtKB-KW"/>
</dbReference>
<keyword evidence="7" id="KW-1185">Reference proteome</keyword>
<dbReference type="AlphaFoldDB" id="A0A2Z6PPS3"/>
<dbReference type="OrthoDB" id="1432122at2759"/>
<keyword evidence="4" id="KW-0804">Transcription</keyword>
<evidence type="ECO:0000313" key="7">
    <source>
        <dbReference type="Proteomes" id="UP000242715"/>
    </source>
</evidence>
<protein>
    <submittedName>
        <fullName evidence="6">Uncharacterized protein</fullName>
    </submittedName>
</protein>
<comment type="subcellular location">
    <subcellularLocation>
        <location evidence="1">Nucleus</location>
    </subcellularLocation>
</comment>
<evidence type="ECO:0000256" key="1">
    <source>
        <dbReference type="ARBA" id="ARBA00004123"/>
    </source>
</evidence>
<accession>A0A2Z6PPS3</accession>
<dbReference type="GO" id="GO:0005634">
    <property type="term" value="C:nucleus"/>
    <property type="evidence" value="ECO:0007669"/>
    <property type="project" value="UniProtKB-SubCell"/>
</dbReference>
<evidence type="ECO:0000256" key="4">
    <source>
        <dbReference type="ARBA" id="ARBA00023163"/>
    </source>
</evidence>
<keyword evidence="5" id="KW-0539">Nucleus</keyword>
<evidence type="ECO:0000256" key="3">
    <source>
        <dbReference type="ARBA" id="ARBA00023125"/>
    </source>
</evidence>
<evidence type="ECO:0000256" key="2">
    <source>
        <dbReference type="ARBA" id="ARBA00023015"/>
    </source>
</evidence>
<dbReference type="SUPFAM" id="SSF101936">
    <property type="entry name" value="DNA-binding pseudobarrel domain"/>
    <property type="match status" value="1"/>
</dbReference>
<evidence type="ECO:0000313" key="6">
    <source>
        <dbReference type="EMBL" id="GAU48057.1"/>
    </source>
</evidence>
<dbReference type="EMBL" id="DF974376">
    <property type="protein sequence ID" value="GAU48057.1"/>
    <property type="molecule type" value="Genomic_DNA"/>
</dbReference>
<evidence type="ECO:0000256" key="5">
    <source>
        <dbReference type="ARBA" id="ARBA00023242"/>
    </source>
</evidence>
<gene>
    <name evidence="6" type="ORF">TSUD_377310</name>
</gene>
<sequence length="144" mass="16268">MLLNRSGGSSSNGPIPYFAALRTFHHVLEKTLTSTDVESEILKLFWHGFCEHALPNEETRLTLVDWVGYTWRCHLKFENHPHKTCHAHHLAEGVTLKFGVIGPSNNSVVHFNISPFLGVRTTLVAPTTAGGHKVFYQSQHYFML</sequence>
<dbReference type="InterPro" id="IPR015300">
    <property type="entry name" value="DNA-bd_pseudobarrel_sf"/>
</dbReference>
<dbReference type="Proteomes" id="UP000242715">
    <property type="component" value="Unassembled WGS sequence"/>
</dbReference>